<accession>A0A7W8YBF1</accession>
<organism evidence="3 4">
    <name type="scientific">Neomicrococcus lactis</name>
    <dbReference type="NCBI Taxonomy" id="732241"/>
    <lineage>
        <taxon>Bacteria</taxon>
        <taxon>Bacillati</taxon>
        <taxon>Actinomycetota</taxon>
        <taxon>Actinomycetes</taxon>
        <taxon>Micrococcales</taxon>
        <taxon>Micrococcaceae</taxon>
        <taxon>Neomicrococcus</taxon>
    </lineage>
</organism>
<evidence type="ECO:0000256" key="1">
    <source>
        <dbReference type="SAM" id="MobiDB-lite"/>
    </source>
</evidence>
<name>A0A7W8YBF1_9MICC</name>
<dbReference type="AlphaFoldDB" id="A0A7W8YBF1"/>
<dbReference type="SUPFAM" id="SSF103473">
    <property type="entry name" value="MFS general substrate transporter"/>
    <property type="match status" value="1"/>
</dbReference>
<feature type="compositionally biased region" description="Basic and acidic residues" evidence="1">
    <location>
        <begin position="27"/>
        <end position="39"/>
    </location>
</feature>
<reference evidence="3 4" key="1">
    <citation type="submission" date="2020-08" db="EMBL/GenBank/DDBJ databases">
        <title>Sequencing the genomes of 1000 actinobacteria strains.</title>
        <authorList>
            <person name="Klenk H.-P."/>
        </authorList>
    </citation>
    <scope>NUCLEOTIDE SEQUENCE [LARGE SCALE GENOMIC DNA]</scope>
    <source>
        <strain evidence="3 4">DSM 23694</strain>
    </source>
</reference>
<evidence type="ECO:0000313" key="4">
    <source>
        <dbReference type="Proteomes" id="UP000523863"/>
    </source>
</evidence>
<evidence type="ECO:0000256" key="2">
    <source>
        <dbReference type="SAM" id="Phobius"/>
    </source>
</evidence>
<keyword evidence="2" id="KW-0472">Membrane</keyword>
<keyword evidence="2" id="KW-1133">Transmembrane helix</keyword>
<feature type="transmembrane region" description="Helical" evidence="2">
    <location>
        <begin position="122"/>
        <end position="144"/>
    </location>
</feature>
<dbReference type="Pfam" id="PF19853">
    <property type="entry name" value="DUF6328"/>
    <property type="match status" value="1"/>
</dbReference>
<dbReference type="RefSeq" id="WP_183642149.1">
    <property type="nucleotide sequence ID" value="NZ_JACHBL010000001.1"/>
</dbReference>
<sequence length="188" mass="21181">MGTAEDNDRDSSDRKRRAYGDWQLDADSGRHETPSEKSDRQWTDILQELRVMQTGVQLIAGFLLTLPFQARFDRLDPFGVDLYLGTMLLAGVTIVFMLIPVALHREFFGRHLKYQLVDSGHLILRTVVWLVGILMASAITLVFYVVAGPIAGLVVALATVLGLVIALLVYPVWRLKRAKEHEKLSDVY</sequence>
<comment type="caution">
    <text evidence="3">The sequence shown here is derived from an EMBL/GenBank/DDBJ whole genome shotgun (WGS) entry which is preliminary data.</text>
</comment>
<gene>
    <name evidence="3" type="ORF">BKA12_001529</name>
</gene>
<evidence type="ECO:0000313" key="3">
    <source>
        <dbReference type="EMBL" id="MBB5598449.1"/>
    </source>
</evidence>
<keyword evidence="2" id="KW-0812">Transmembrane</keyword>
<dbReference type="EMBL" id="JACHBL010000001">
    <property type="protein sequence ID" value="MBB5598449.1"/>
    <property type="molecule type" value="Genomic_DNA"/>
</dbReference>
<evidence type="ECO:0008006" key="5">
    <source>
        <dbReference type="Google" id="ProtNLM"/>
    </source>
</evidence>
<feature type="transmembrane region" description="Helical" evidence="2">
    <location>
        <begin position="49"/>
        <end position="70"/>
    </location>
</feature>
<feature type="transmembrane region" description="Helical" evidence="2">
    <location>
        <begin position="82"/>
        <end position="101"/>
    </location>
</feature>
<proteinExistence type="predicted"/>
<protein>
    <recommendedName>
        <fullName evidence="5">Sodium:proton antiporter</fullName>
    </recommendedName>
</protein>
<feature type="transmembrane region" description="Helical" evidence="2">
    <location>
        <begin position="150"/>
        <end position="173"/>
    </location>
</feature>
<dbReference type="Proteomes" id="UP000523863">
    <property type="component" value="Unassembled WGS sequence"/>
</dbReference>
<feature type="region of interest" description="Disordered" evidence="1">
    <location>
        <begin position="1"/>
        <end position="39"/>
    </location>
</feature>
<dbReference type="InterPro" id="IPR036259">
    <property type="entry name" value="MFS_trans_sf"/>
</dbReference>
<keyword evidence="4" id="KW-1185">Reference proteome</keyword>
<dbReference type="InterPro" id="IPR046291">
    <property type="entry name" value="DUF6328"/>
</dbReference>